<dbReference type="EMBL" id="PRDM01000004">
    <property type="protein sequence ID" value="MBE8726747.1"/>
    <property type="molecule type" value="Genomic_DNA"/>
</dbReference>
<gene>
    <name evidence="1" type="ORF">C4F50_17650</name>
</gene>
<evidence type="ECO:0000313" key="2">
    <source>
        <dbReference type="Proteomes" id="UP000640614"/>
    </source>
</evidence>
<organism evidence="1 2">
    <name type="scientific">Flavobacterium hungaricum</name>
    <dbReference type="NCBI Taxonomy" id="2082725"/>
    <lineage>
        <taxon>Bacteria</taxon>
        <taxon>Pseudomonadati</taxon>
        <taxon>Bacteroidota</taxon>
        <taxon>Flavobacteriia</taxon>
        <taxon>Flavobacteriales</taxon>
        <taxon>Flavobacteriaceae</taxon>
        <taxon>Flavobacterium</taxon>
    </lineage>
</organism>
<protein>
    <submittedName>
        <fullName evidence="1">Uncharacterized protein</fullName>
    </submittedName>
</protein>
<keyword evidence="2" id="KW-1185">Reference proteome</keyword>
<proteinExistence type="predicted"/>
<dbReference type="PROSITE" id="PS51257">
    <property type="entry name" value="PROKAR_LIPOPROTEIN"/>
    <property type="match status" value="1"/>
</dbReference>
<evidence type="ECO:0000313" key="1">
    <source>
        <dbReference type="EMBL" id="MBE8726747.1"/>
    </source>
</evidence>
<comment type="caution">
    <text evidence="1">The sequence shown here is derived from an EMBL/GenBank/DDBJ whole genome shotgun (WGS) entry which is preliminary data.</text>
</comment>
<dbReference type="Proteomes" id="UP000640614">
    <property type="component" value="Unassembled WGS sequence"/>
</dbReference>
<sequence length="65" mass="7879">MIFLYSKKIICDNLCNLWKKKYLIILFLGFSCKVLKTLQEFIKIKPVRICLTRKIREPFKQKNAR</sequence>
<reference evidence="1 2" key="1">
    <citation type="submission" date="2018-07" db="EMBL/GenBank/DDBJ databases">
        <title>Genome assembly of strain KB82.</title>
        <authorList>
            <person name="Kukolya J."/>
            <person name="Horvath B."/>
            <person name="Nagy I."/>
            <person name="Toth A."/>
        </authorList>
    </citation>
    <scope>NUCLEOTIDE SEQUENCE [LARGE SCALE GENOMIC DNA]</scope>
    <source>
        <strain evidence="1 2">Kb82</strain>
    </source>
</reference>
<accession>A0ABR9TP08</accession>
<name>A0ABR9TP08_9FLAO</name>